<keyword evidence="2" id="KW-1185">Reference proteome</keyword>
<sequence>MQEMLSERAKEIQQRAGDGYEQDVFVGTNRANAMVSAATYQAKSDNMKNNTLLKAVK</sequence>
<dbReference type="STRING" id="328396.RU93_GL002127"/>
<organism evidence="1 2">
    <name type="scientific">Enterococcus aquimarinus</name>
    <dbReference type="NCBI Taxonomy" id="328396"/>
    <lineage>
        <taxon>Bacteria</taxon>
        <taxon>Bacillati</taxon>
        <taxon>Bacillota</taxon>
        <taxon>Bacilli</taxon>
        <taxon>Lactobacillales</taxon>
        <taxon>Enterococcaceae</taxon>
        <taxon>Enterococcus</taxon>
    </lineage>
</organism>
<evidence type="ECO:0000313" key="2">
    <source>
        <dbReference type="Proteomes" id="UP000182149"/>
    </source>
</evidence>
<dbReference type="EMBL" id="JXKD01000007">
    <property type="protein sequence ID" value="OJG10611.1"/>
    <property type="molecule type" value="Genomic_DNA"/>
</dbReference>
<proteinExistence type="predicted"/>
<name>A0A1L8QSW9_9ENTE</name>
<protein>
    <submittedName>
        <fullName evidence="1">Uncharacterized protein</fullName>
    </submittedName>
</protein>
<comment type="caution">
    <text evidence="1">The sequence shown here is derived from an EMBL/GenBank/DDBJ whole genome shotgun (WGS) entry which is preliminary data.</text>
</comment>
<reference evidence="1 2" key="1">
    <citation type="submission" date="2014-12" db="EMBL/GenBank/DDBJ databases">
        <title>Draft genome sequences of 29 type strains of Enterococci.</title>
        <authorList>
            <person name="Zhong Z."/>
            <person name="Sun Z."/>
            <person name="Liu W."/>
            <person name="Zhang W."/>
            <person name="Zhang H."/>
        </authorList>
    </citation>
    <scope>NUCLEOTIDE SEQUENCE [LARGE SCALE GENOMIC DNA]</scope>
    <source>
        <strain evidence="1 2">DSM 17690</strain>
    </source>
</reference>
<gene>
    <name evidence="1" type="ORF">RU93_GL002127</name>
</gene>
<dbReference type="Proteomes" id="UP000182149">
    <property type="component" value="Unassembled WGS sequence"/>
</dbReference>
<accession>A0A1L8QSW9</accession>
<evidence type="ECO:0000313" key="1">
    <source>
        <dbReference type="EMBL" id="OJG10611.1"/>
    </source>
</evidence>
<dbReference type="AlphaFoldDB" id="A0A1L8QSW9"/>